<dbReference type="Pfam" id="PF00188">
    <property type="entry name" value="CAP"/>
    <property type="match status" value="1"/>
</dbReference>
<feature type="signal peptide" evidence="1">
    <location>
        <begin position="1"/>
        <end position="17"/>
    </location>
</feature>
<feature type="chain" id="PRO_5025512306" evidence="1">
    <location>
        <begin position="18"/>
        <end position="153"/>
    </location>
</feature>
<evidence type="ECO:0000259" key="2">
    <source>
        <dbReference type="Pfam" id="PF00188"/>
    </source>
</evidence>
<reference evidence="3" key="1">
    <citation type="journal article" date="2020" name="Stud. Mycol.">
        <title>101 Dothideomycetes genomes: a test case for predicting lifestyles and emergence of pathogens.</title>
        <authorList>
            <person name="Haridas S."/>
            <person name="Albert R."/>
            <person name="Binder M."/>
            <person name="Bloem J."/>
            <person name="Labutti K."/>
            <person name="Salamov A."/>
            <person name="Andreopoulos B."/>
            <person name="Baker S."/>
            <person name="Barry K."/>
            <person name="Bills G."/>
            <person name="Bluhm B."/>
            <person name="Cannon C."/>
            <person name="Castanera R."/>
            <person name="Culley D."/>
            <person name="Daum C."/>
            <person name="Ezra D."/>
            <person name="Gonzalez J."/>
            <person name="Henrissat B."/>
            <person name="Kuo A."/>
            <person name="Liang C."/>
            <person name="Lipzen A."/>
            <person name="Lutzoni F."/>
            <person name="Magnuson J."/>
            <person name="Mondo S."/>
            <person name="Nolan M."/>
            <person name="Ohm R."/>
            <person name="Pangilinan J."/>
            <person name="Park H.-J."/>
            <person name="Ramirez L."/>
            <person name="Alfaro M."/>
            <person name="Sun H."/>
            <person name="Tritt A."/>
            <person name="Yoshinaga Y."/>
            <person name="Zwiers L.-H."/>
            <person name="Turgeon B."/>
            <person name="Goodwin S."/>
            <person name="Spatafora J."/>
            <person name="Crous P."/>
            <person name="Grigoriev I."/>
        </authorList>
    </citation>
    <scope>NUCLEOTIDE SEQUENCE</scope>
    <source>
        <strain evidence="3">CBS 115976</strain>
    </source>
</reference>
<organism evidence="3 4">
    <name type="scientific">Microthyrium microscopicum</name>
    <dbReference type="NCBI Taxonomy" id="703497"/>
    <lineage>
        <taxon>Eukaryota</taxon>
        <taxon>Fungi</taxon>
        <taxon>Dikarya</taxon>
        <taxon>Ascomycota</taxon>
        <taxon>Pezizomycotina</taxon>
        <taxon>Dothideomycetes</taxon>
        <taxon>Dothideomycetes incertae sedis</taxon>
        <taxon>Microthyriales</taxon>
        <taxon>Microthyriaceae</taxon>
        <taxon>Microthyrium</taxon>
    </lineage>
</organism>
<dbReference type="OrthoDB" id="5427753at2759"/>
<dbReference type="PANTHER" id="PTHR31157:SF1">
    <property type="entry name" value="SCP DOMAIN-CONTAINING PROTEIN"/>
    <property type="match status" value="1"/>
</dbReference>
<name>A0A6A6U7Y5_9PEZI</name>
<dbReference type="Gene3D" id="3.40.33.10">
    <property type="entry name" value="CAP"/>
    <property type="match status" value="1"/>
</dbReference>
<dbReference type="SUPFAM" id="SSF55797">
    <property type="entry name" value="PR-1-like"/>
    <property type="match status" value="1"/>
</dbReference>
<evidence type="ECO:0000313" key="3">
    <source>
        <dbReference type="EMBL" id="KAF2668080.1"/>
    </source>
</evidence>
<accession>A0A6A6U7Y5</accession>
<proteinExistence type="predicted"/>
<dbReference type="InterPro" id="IPR035940">
    <property type="entry name" value="CAP_sf"/>
</dbReference>
<keyword evidence="1" id="KW-0732">Signal</keyword>
<protein>
    <submittedName>
        <fullName evidence="3">SCP-domain-containing protein</fullName>
    </submittedName>
</protein>
<sequence length="153" mass="16276">MLLSTVIFSALATIATATPVESAAELQRRQDTNGVIFLINGERQKAGCQTLTPDSRLTSAAAREANDMATNHFFSHQGSDGSGFTDRISATGYIWKTAGENIYLGGDAAAAFNAWMKSPEHKANILNCGYSQTGVAAANAAEGTYWVQEFASF</sequence>
<gene>
    <name evidence="3" type="ORF">BT63DRAFT_472796</name>
</gene>
<evidence type="ECO:0000256" key="1">
    <source>
        <dbReference type="SAM" id="SignalP"/>
    </source>
</evidence>
<dbReference type="PANTHER" id="PTHR31157">
    <property type="entry name" value="SCP DOMAIN-CONTAINING PROTEIN"/>
    <property type="match status" value="1"/>
</dbReference>
<dbReference type="Proteomes" id="UP000799302">
    <property type="component" value="Unassembled WGS sequence"/>
</dbReference>
<feature type="domain" description="SCP" evidence="2">
    <location>
        <begin position="38"/>
        <end position="150"/>
    </location>
</feature>
<dbReference type="InterPro" id="IPR014044">
    <property type="entry name" value="CAP_dom"/>
</dbReference>
<dbReference type="EMBL" id="MU004237">
    <property type="protein sequence ID" value="KAF2668080.1"/>
    <property type="molecule type" value="Genomic_DNA"/>
</dbReference>
<dbReference type="AlphaFoldDB" id="A0A6A6U7Y5"/>
<dbReference type="CDD" id="cd05379">
    <property type="entry name" value="CAP_bacterial"/>
    <property type="match status" value="1"/>
</dbReference>
<keyword evidence="4" id="KW-1185">Reference proteome</keyword>
<evidence type="ECO:0000313" key="4">
    <source>
        <dbReference type="Proteomes" id="UP000799302"/>
    </source>
</evidence>